<sequence length="747" mass="85589">MSNQIPAAPDPARLQKVDSIIKTWTSFKGIYKEKRYIIENRWMKLKNDRKKQLLGDCWQGMPADHRPDLNGPAVWRLKGQKAMVMPWPLPSEPELAHMLMPEYNKDDLGNNDVALLQVLESRADHHPGEFGQLDVRDHYACRLLECFGHAIEYPTGWEEKLKGMLVAYVGPPAEDRPEDFGATCQIEGPEHFRTLLNADYMVIEQAKQMVDNQEKIYGFLERLCINITDHSRRRALSVKGENNPTAWRRTPIFDPQGAVQIEISRLYLKDCSNLVPYSTPYDIDWEYVSVLSGFQLRHAQNRLRKIKEDPEAFFLSLVELRDHSAEGLFFYPSKKRHAWFNVENNTVAWTAAFTGVLGDMAYYCDFWQGIFDHTEKARQIVQESKLTQRELSRGYGPYRAHVLAIMRQLAYSGRIFISSLPQIKCSPSMRGLYTVDEDNFAMHQGLGTRKPANDNERTVIAMVNALENKDSTAAFGVWTIVEEMFRRIQRPWMSDYIVDHLEQYHIHWLILHLILRALDSQRHDFTEEDLVDDLPCVDRLERLLKVSCQSGSDMERIFHRLMMTTDSSGSRLVSLRNKFRYTKKNKMSKAERKNAIDAENNLRQLWEEAEKVLGESGENVLSDDVKAVLADVEPLVTNPDSGAARSAAPARPASAQSSEVPFVPIAAAQPSHLVARKVPRTLLAMQSEARKRVISVNGITEIAGLHEPHQANMPTMMARDWARNRSHGLAKYGWDFDHFVEGDQAPE</sequence>
<proteinExistence type="predicted"/>
<dbReference type="Proteomes" id="UP000283895">
    <property type="component" value="Unassembled WGS sequence"/>
</dbReference>
<dbReference type="PANTHER" id="PTHR40788:SF2">
    <property type="entry name" value="CLR5 DOMAIN-CONTAINING PROTEIN"/>
    <property type="match status" value="1"/>
</dbReference>
<name>A0A423WQN7_9PEZI</name>
<accession>A0A423WQN7</accession>
<dbReference type="OrthoDB" id="2922289at2759"/>
<dbReference type="PANTHER" id="PTHR40788">
    <property type="entry name" value="CLR5 DOMAIN-CONTAINING PROTEIN-RELATED"/>
    <property type="match status" value="1"/>
</dbReference>
<evidence type="ECO:0000313" key="2">
    <source>
        <dbReference type="EMBL" id="ROW05711.1"/>
    </source>
</evidence>
<keyword evidence="3" id="KW-1185">Reference proteome</keyword>
<protein>
    <submittedName>
        <fullName evidence="2">Uncharacterized protein</fullName>
    </submittedName>
</protein>
<evidence type="ECO:0000256" key="1">
    <source>
        <dbReference type="SAM" id="MobiDB-lite"/>
    </source>
</evidence>
<feature type="region of interest" description="Disordered" evidence="1">
    <location>
        <begin position="638"/>
        <end position="657"/>
    </location>
</feature>
<reference evidence="2 3" key="1">
    <citation type="submission" date="2015-09" db="EMBL/GenBank/DDBJ databases">
        <title>Host preference determinants of Valsa canker pathogens revealed by comparative genomics.</title>
        <authorList>
            <person name="Yin Z."/>
            <person name="Huang L."/>
        </authorList>
    </citation>
    <scope>NUCLEOTIDE SEQUENCE [LARGE SCALE GENOMIC DNA]</scope>
    <source>
        <strain evidence="2 3">03-1</strain>
    </source>
</reference>
<dbReference type="EMBL" id="LKEA01000012">
    <property type="protein sequence ID" value="ROW05711.1"/>
    <property type="molecule type" value="Genomic_DNA"/>
</dbReference>
<comment type="caution">
    <text evidence="2">The sequence shown here is derived from an EMBL/GenBank/DDBJ whole genome shotgun (WGS) entry which is preliminary data.</text>
</comment>
<feature type="compositionally biased region" description="Low complexity" evidence="1">
    <location>
        <begin position="643"/>
        <end position="655"/>
    </location>
</feature>
<evidence type="ECO:0000313" key="3">
    <source>
        <dbReference type="Proteomes" id="UP000283895"/>
    </source>
</evidence>
<dbReference type="STRING" id="356882.A0A423WQN7"/>
<organism evidence="2 3">
    <name type="scientific">Cytospora schulzeri</name>
    <dbReference type="NCBI Taxonomy" id="448051"/>
    <lineage>
        <taxon>Eukaryota</taxon>
        <taxon>Fungi</taxon>
        <taxon>Dikarya</taxon>
        <taxon>Ascomycota</taxon>
        <taxon>Pezizomycotina</taxon>
        <taxon>Sordariomycetes</taxon>
        <taxon>Sordariomycetidae</taxon>
        <taxon>Diaporthales</taxon>
        <taxon>Cytosporaceae</taxon>
        <taxon>Cytospora</taxon>
    </lineage>
</organism>
<dbReference type="AlphaFoldDB" id="A0A423WQN7"/>
<gene>
    <name evidence="2" type="ORF">VMCG_05174</name>
</gene>